<evidence type="ECO:0000313" key="1">
    <source>
        <dbReference type="EMBL" id="VFJ46039.1"/>
    </source>
</evidence>
<accession>A0A450S311</accession>
<dbReference type="EMBL" id="CAADEZ010000032">
    <property type="protein sequence ID" value="VFJ46039.1"/>
    <property type="molecule type" value="Genomic_DNA"/>
</dbReference>
<reference evidence="1" key="1">
    <citation type="submission" date="2019-02" db="EMBL/GenBank/DDBJ databases">
        <authorList>
            <person name="Gruber-Vodicka R. H."/>
            <person name="Seah K. B. B."/>
        </authorList>
    </citation>
    <scope>NUCLEOTIDE SEQUENCE</scope>
    <source>
        <strain evidence="1">BECK_BZ163</strain>
    </source>
</reference>
<sequence>MYYPLIRFLYSAAPNGRLYHSTRLWISYTDMYPALIEDLDFTMKRVPGIKNILLDILIDLSSPTYTYNATVI</sequence>
<proteinExistence type="predicted"/>
<dbReference type="AlphaFoldDB" id="A0A450S311"/>
<protein>
    <submittedName>
        <fullName evidence="1">Uncharacterized protein</fullName>
    </submittedName>
</protein>
<organism evidence="1">
    <name type="scientific">Candidatus Kentrum sp. FM</name>
    <dbReference type="NCBI Taxonomy" id="2126340"/>
    <lineage>
        <taxon>Bacteria</taxon>
        <taxon>Pseudomonadati</taxon>
        <taxon>Pseudomonadota</taxon>
        <taxon>Gammaproteobacteria</taxon>
        <taxon>Candidatus Kentrum</taxon>
    </lineage>
</organism>
<gene>
    <name evidence="1" type="ORF">BECKFM1743A_GA0114220_100322</name>
</gene>
<name>A0A450S311_9GAMM</name>